<feature type="domain" description="D-isomer specific 2-hydroxyacid dehydrogenase catalytic" evidence="6">
    <location>
        <begin position="32"/>
        <end position="276"/>
    </location>
</feature>
<dbReference type="GeneID" id="82158719"/>
<comment type="similarity">
    <text evidence="5">Belongs to the D-isomer specific 2-hydroxyacid dehydrogenase family. PdxB subfamily.</text>
</comment>
<organism evidence="8 9">
    <name type="scientific">Xylanibacter rodentium</name>
    <dbReference type="NCBI Taxonomy" id="2736289"/>
    <lineage>
        <taxon>Bacteria</taxon>
        <taxon>Pseudomonadati</taxon>
        <taxon>Bacteroidota</taxon>
        <taxon>Bacteroidia</taxon>
        <taxon>Bacteroidales</taxon>
        <taxon>Prevotellaceae</taxon>
        <taxon>Xylanibacter</taxon>
    </lineage>
</organism>
<evidence type="ECO:0000313" key="9">
    <source>
        <dbReference type="Proteomes" id="UP001193734"/>
    </source>
</evidence>
<evidence type="ECO:0000256" key="4">
    <source>
        <dbReference type="ARBA" id="ARBA00023096"/>
    </source>
</evidence>
<keyword evidence="1 5" id="KW-0963">Cytoplasm</keyword>
<feature type="binding site" evidence="5">
    <location>
        <position position="67"/>
    </location>
    <ligand>
        <name>substrate</name>
    </ligand>
</feature>
<feature type="binding site" evidence="5">
    <location>
        <position position="229"/>
    </location>
    <ligand>
        <name>NAD(+)</name>
        <dbReference type="ChEBI" id="CHEBI:57540"/>
    </ligand>
</feature>
<dbReference type="PROSITE" id="PS00065">
    <property type="entry name" value="D_2_HYDROXYACID_DH_1"/>
    <property type="match status" value="1"/>
</dbReference>
<evidence type="ECO:0000256" key="3">
    <source>
        <dbReference type="ARBA" id="ARBA00023027"/>
    </source>
</evidence>
<evidence type="ECO:0000313" key="8">
    <source>
        <dbReference type="EMBL" id="NPE15255.1"/>
    </source>
</evidence>
<dbReference type="PANTHER" id="PTHR42938:SF9">
    <property type="entry name" value="FORMATE DEHYDROGENASE 1"/>
    <property type="match status" value="1"/>
</dbReference>
<name>A0ABX2AY53_9BACT</name>
<dbReference type="Pfam" id="PF02826">
    <property type="entry name" value="2-Hacid_dh_C"/>
    <property type="match status" value="1"/>
</dbReference>
<evidence type="ECO:0000256" key="1">
    <source>
        <dbReference type="ARBA" id="ARBA00022490"/>
    </source>
</evidence>
<keyword evidence="2 5" id="KW-0560">Oxidoreductase</keyword>
<comment type="caution">
    <text evidence="8">The sequence shown here is derived from an EMBL/GenBank/DDBJ whole genome shotgun (WGS) entry which is preliminary data.</text>
</comment>
<reference evidence="8 9" key="1">
    <citation type="submission" date="2020-05" db="EMBL/GenBank/DDBJ databases">
        <title>Distinct polysaccharide utilization as determinants for interspecies competition between intestinal Prevotella spp.</title>
        <authorList>
            <person name="Galvez E.J.C."/>
            <person name="Iljazovic A."/>
            <person name="Strowig T."/>
        </authorList>
    </citation>
    <scope>NUCLEOTIDE SEQUENCE [LARGE SCALE GENOMIC DNA]</scope>
    <source>
        <strain evidence="8 9">PROD</strain>
    </source>
</reference>
<dbReference type="CDD" id="cd12158">
    <property type="entry name" value="ErythrP_dh"/>
    <property type="match status" value="1"/>
</dbReference>
<evidence type="ECO:0000256" key="5">
    <source>
        <dbReference type="HAMAP-Rule" id="MF_01825"/>
    </source>
</evidence>
<evidence type="ECO:0000259" key="6">
    <source>
        <dbReference type="Pfam" id="PF00389"/>
    </source>
</evidence>
<feature type="binding site" evidence="5">
    <location>
        <position position="254"/>
    </location>
    <ligand>
        <name>NAD(+)</name>
        <dbReference type="ChEBI" id="CHEBI:57540"/>
    </ligand>
</feature>
<protein>
    <recommendedName>
        <fullName evidence="5">Erythronate-4-phosphate dehydrogenase</fullName>
        <ecNumber evidence="5">1.1.1.290</ecNumber>
    </recommendedName>
</protein>
<feature type="binding site" evidence="5">
    <location>
        <position position="46"/>
    </location>
    <ligand>
        <name>substrate</name>
    </ligand>
</feature>
<comment type="subcellular location">
    <subcellularLocation>
        <location evidence="5">Cytoplasm</location>
    </subcellularLocation>
</comment>
<accession>A0ABX2AY53</accession>
<dbReference type="InterPro" id="IPR036291">
    <property type="entry name" value="NAD(P)-bd_dom_sf"/>
</dbReference>
<dbReference type="Pfam" id="PF00389">
    <property type="entry name" value="2-Hacid_dh"/>
    <property type="match status" value="1"/>
</dbReference>
<dbReference type="Gene3D" id="3.40.50.720">
    <property type="entry name" value="NAD(P)-binding Rossmann-like Domain"/>
    <property type="match status" value="2"/>
</dbReference>
<evidence type="ECO:0000256" key="2">
    <source>
        <dbReference type="ARBA" id="ARBA00023002"/>
    </source>
</evidence>
<feature type="active site" description="Proton donor" evidence="5">
    <location>
        <position position="251"/>
    </location>
</feature>
<keyword evidence="3 5" id="KW-0520">NAD</keyword>
<feature type="active site" evidence="5">
    <location>
        <position position="234"/>
    </location>
</feature>
<dbReference type="InterPro" id="IPR029752">
    <property type="entry name" value="D-isomer_DH_CS1"/>
</dbReference>
<dbReference type="InterPro" id="IPR020921">
    <property type="entry name" value="Erythronate-4-P_DHase"/>
</dbReference>
<sequence>MKIVIDDKIPYIRDAVAAITDDAVYMDGSAIKADDVRDADAMIVRTRTRCDERLLGGSRVRFVGTATIGYDHLDTAWLDRAGICWTNCPGCNASSVAQYLRSVLILLARFHGVNLVGTTIGIVGCGHVGTLVCDVALSFGMRVLVCDPPVGASGYVSLETIEREADIITFHVPLTRDGAYPTYHLADEAFFSRLVRRPFIINTSRGAVVDNGALLRAIDDGIVRQAIVDTWEREPHVDLRLLDRVYIGTPHIAGYSADGKANADNMVLDALCRFFGVAAPPVVLPPPLPSGFVYTGDPLQLYNPLDDSRRLKAYPDKFEYLRGNYPLRRETAF</sequence>
<dbReference type="EMBL" id="JABKKE010000033">
    <property type="protein sequence ID" value="NPE15255.1"/>
    <property type="molecule type" value="Genomic_DNA"/>
</dbReference>
<comment type="pathway">
    <text evidence="5">Cofactor biosynthesis; pyridoxine 5'-phosphate biosynthesis; pyridoxine 5'-phosphate from D-erythrose 4-phosphate: step 2/5.</text>
</comment>
<feature type="active site" evidence="5">
    <location>
        <position position="205"/>
    </location>
</feature>
<dbReference type="InterPro" id="IPR006139">
    <property type="entry name" value="D-isomer_2_OHA_DH_cat_dom"/>
</dbReference>
<keyword evidence="4 5" id="KW-0664">Pyridoxine biosynthesis</keyword>
<proteinExistence type="inferred from homology"/>
<feature type="domain" description="D-isomer specific 2-hydroxyacid dehydrogenase NAD-binding" evidence="7">
    <location>
        <begin position="109"/>
        <end position="253"/>
    </location>
</feature>
<feature type="binding site" evidence="5">
    <location>
        <position position="255"/>
    </location>
    <ligand>
        <name>substrate</name>
    </ligand>
</feature>
<comment type="subunit">
    <text evidence="5">Homodimer.</text>
</comment>
<dbReference type="Proteomes" id="UP001193734">
    <property type="component" value="Unassembled WGS sequence"/>
</dbReference>
<gene>
    <name evidence="5" type="primary">pdxB</name>
    <name evidence="8" type="ORF">HPS55_13160</name>
</gene>
<dbReference type="HAMAP" id="MF_01825">
    <property type="entry name" value="PdxB"/>
    <property type="match status" value="1"/>
</dbReference>
<comment type="catalytic activity">
    <reaction evidence="5">
        <text>4-phospho-D-erythronate + NAD(+) = (R)-3-hydroxy-2-oxo-4-phosphooxybutanoate + NADH + H(+)</text>
        <dbReference type="Rhea" id="RHEA:18829"/>
        <dbReference type="ChEBI" id="CHEBI:15378"/>
        <dbReference type="ChEBI" id="CHEBI:57540"/>
        <dbReference type="ChEBI" id="CHEBI:57945"/>
        <dbReference type="ChEBI" id="CHEBI:58538"/>
        <dbReference type="ChEBI" id="CHEBI:58766"/>
        <dbReference type="EC" id="1.1.1.290"/>
    </reaction>
</comment>
<dbReference type="PANTHER" id="PTHR42938">
    <property type="entry name" value="FORMATE DEHYDROGENASE 1"/>
    <property type="match status" value="1"/>
</dbReference>
<feature type="binding site" evidence="5">
    <location>
        <position position="147"/>
    </location>
    <ligand>
        <name>NAD(+)</name>
        <dbReference type="ChEBI" id="CHEBI:57540"/>
    </ligand>
</feature>
<dbReference type="InterPro" id="IPR006140">
    <property type="entry name" value="D-isomer_DH_NAD-bd"/>
</dbReference>
<keyword evidence="9" id="KW-1185">Reference proteome</keyword>
<comment type="function">
    <text evidence="5">Catalyzes the oxidation of erythronate-4-phosphate to 3-hydroxy-2-oxo-4-phosphonooxybutanoate.</text>
</comment>
<dbReference type="SUPFAM" id="SSF51735">
    <property type="entry name" value="NAD(P)-binding Rossmann-fold domains"/>
    <property type="match status" value="1"/>
</dbReference>
<dbReference type="SUPFAM" id="SSF52283">
    <property type="entry name" value="Formate/glycerate dehydrogenase catalytic domain-like"/>
    <property type="match status" value="1"/>
</dbReference>
<evidence type="ECO:0000259" key="7">
    <source>
        <dbReference type="Pfam" id="PF02826"/>
    </source>
</evidence>
<dbReference type="RefSeq" id="WP_172178646.1">
    <property type="nucleotide sequence ID" value="NZ_CASGIA010000045.1"/>
</dbReference>
<dbReference type="EC" id="1.1.1.290" evidence="5"/>
<comment type="caution">
    <text evidence="5">Lacks conserved residue(s) required for the propagation of feature annotation.</text>
</comment>